<comment type="caution">
    <text evidence="1">The sequence shown here is derived from an EMBL/GenBank/DDBJ whole genome shotgun (WGS) entry which is preliminary data.</text>
</comment>
<dbReference type="Gene3D" id="3.80.10.10">
    <property type="entry name" value="Ribonuclease Inhibitor"/>
    <property type="match status" value="1"/>
</dbReference>
<name>A0A815BYE2_9BILA</name>
<evidence type="ECO:0000313" key="2">
    <source>
        <dbReference type="EMBL" id="CAF1555717.1"/>
    </source>
</evidence>
<gene>
    <name evidence="2" type="ORF">JXQ802_LOCUS43967</name>
    <name evidence="1" type="ORF">PYM288_LOCUS28647</name>
</gene>
<dbReference type="Proteomes" id="UP000663854">
    <property type="component" value="Unassembled WGS sequence"/>
</dbReference>
<dbReference type="AlphaFoldDB" id="A0A815BYE2"/>
<sequence length="575" mass="68731">MMNISKFENLPNELIIECLEYLYIFDTLHSLNGLNDRLDKLIRTVPLNLNFILVNKKRLEHFCQHTLLYPEIREQIYSLHLSNENRCDQIETFLAHISLNTLNNLHTLILTHIEKENLIQLKSMLSLSINLCYFKLISSQIDEDELIAVLPLSKLEKLSILSLRSFLLYIQQPTKIKYLTLFNCSLEQIICKLFPYVPFLKYLNISYVSKYNRSIKDIDIINKYKCINLQTLIIGEFKYNFEDFVILVQHIPNLKNLTISTNYNKTMINALNWEHLIESSLLYLNIFKFKFSFKKIYNNETYFEQMMFFQRKFWIEQHHWYTQLISNQYSICIYTIPYLSNTFKLESDTVIHYNTIFTMSNLFDYITHLTLTVQSINEKYQFYFPNIISLTLINSNDVLNNFSEHIDFIQYLKMIINLSNLKHLDISKYKKIILSGNLLAIMKETPMLNSLKINSIDLMLLYNNEELCEYLIMMIKKLNIHKYNLCSLKTFEELMIFHTVFQHITSLQCNINSSEQFSFILERFPSLSTLCIYMSSSCYNFYAYNYLEQLSSEWRIKYRTKQAYKNVNEISIWIN</sequence>
<dbReference type="SUPFAM" id="SSF52047">
    <property type="entry name" value="RNI-like"/>
    <property type="match status" value="1"/>
</dbReference>
<evidence type="ECO:0000313" key="4">
    <source>
        <dbReference type="Proteomes" id="UP000663870"/>
    </source>
</evidence>
<dbReference type="EMBL" id="CAJNOH010002155">
    <property type="protein sequence ID" value="CAF1276314.1"/>
    <property type="molecule type" value="Genomic_DNA"/>
</dbReference>
<protein>
    <recommendedName>
        <fullName evidence="5">F-box domain-containing protein</fullName>
    </recommendedName>
</protein>
<dbReference type="InterPro" id="IPR032675">
    <property type="entry name" value="LRR_dom_sf"/>
</dbReference>
<organism evidence="1 3">
    <name type="scientific">Rotaria sordida</name>
    <dbReference type="NCBI Taxonomy" id="392033"/>
    <lineage>
        <taxon>Eukaryota</taxon>
        <taxon>Metazoa</taxon>
        <taxon>Spiralia</taxon>
        <taxon>Gnathifera</taxon>
        <taxon>Rotifera</taxon>
        <taxon>Eurotatoria</taxon>
        <taxon>Bdelloidea</taxon>
        <taxon>Philodinida</taxon>
        <taxon>Philodinidae</taxon>
        <taxon>Rotaria</taxon>
    </lineage>
</organism>
<reference evidence="1" key="1">
    <citation type="submission" date="2021-02" db="EMBL/GenBank/DDBJ databases">
        <authorList>
            <person name="Nowell W R."/>
        </authorList>
    </citation>
    <scope>NUCLEOTIDE SEQUENCE</scope>
</reference>
<keyword evidence="4" id="KW-1185">Reference proteome</keyword>
<evidence type="ECO:0000313" key="1">
    <source>
        <dbReference type="EMBL" id="CAF1276314.1"/>
    </source>
</evidence>
<accession>A0A815BYE2</accession>
<dbReference type="Proteomes" id="UP000663870">
    <property type="component" value="Unassembled WGS sequence"/>
</dbReference>
<evidence type="ECO:0000313" key="3">
    <source>
        <dbReference type="Proteomes" id="UP000663854"/>
    </source>
</evidence>
<evidence type="ECO:0008006" key="5">
    <source>
        <dbReference type="Google" id="ProtNLM"/>
    </source>
</evidence>
<proteinExistence type="predicted"/>
<dbReference type="EMBL" id="CAJNOL010003282">
    <property type="protein sequence ID" value="CAF1555717.1"/>
    <property type="molecule type" value="Genomic_DNA"/>
</dbReference>